<organism evidence="1 2">
    <name type="scientific">Nitratireductor aquibiodomus</name>
    <dbReference type="NCBI Taxonomy" id="204799"/>
    <lineage>
        <taxon>Bacteria</taxon>
        <taxon>Pseudomonadati</taxon>
        <taxon>Pseudomonadota</taxon>
        <taxon>Alphaproteobacteria</taxon>
        <taxon>Hyphomicrobiales</taxon>
        <taxon>Phyllobacteriaceae</taxon>
        <taxon>Nitratireductor</taxon>
    </lineage>
</organism>
<evidence type="ECO:0000313" key="1">
    <source>
        <dbReference type="EMBL" id="SEB65167.1"/>
    </source>
</evidence>
<keyword evidence="2" id="KW-1185">Reference proteome</keyword>
<dbReference type="GO" id="GO:0070573">
    <property type="term" value="F:metallodipeptidase activity"/>
    <property type="evidence" value="ECO:0007669"/>
    <property type="project" value="InterPro"/>
</dbReference>
<dbReference type="Gene3D" id="3.20.20.140">
    <property type="entry name" value="Metal-dependent hydrolases"/>
    <property type="match status" value="1"/>
</dbReference>
<evidence type="ECO:0000313" key="2">
    <source>
        <dbReference type="Proteomes" id="UP000199064"/>
    </source>
</evidence>
<reference evidence="2" key="1">
    <citation type="submission" date="2016-10" db="EMBL/GenBank/DDBJ databases">
        <authorList>
            <person name="Varghese N."/>
            <person name="Submissions S."/>
        </authorList>
    </citation>
    <scope>NUCLEOTIDE SEQUENCE [LARGE SCALE GENOMIC DNA]</scope>
    <source>
        <strain evidence="2">ES.061</strain>
    </source>
</reference>
<dbReference type="PROSITE" id="PS51365">
    <property type="entry name" value="RENAL_DIPEPTIDASE_2"/>
    <property type="match status" value="1"/>
</dbReference>
<dbReference type="PANTHER" id="PTHR10443:SF12">
    <property type="entry name" value="DIPEPTIDASE"/>
    <property type="match status" value="1"/>
</dbReference>
<sequence>MSNSWAIDGLNCAGFNREQMEKTLKGGVHAINYTTTRPYATLTDSLLQIEHVRDTVAEMSDVALIATSTDDIRKAAETNRVAIIIGTQDSTMIEADVKLLATLKQLGVRILQPNYNKPNRFGCGAPQEGPEDTGMTEAGREWLEEMHRLKLVIDLSHCGHRTTSEFIAASKGRPLVISHANSYVVCPSLRNKTDEHIRGVAETGGLTGAVMWSPAVRHDERPTMDDYLNHLDHLINVGGIDHAAFASDVVESPRPSPEKWDKSYGPNGMDQKITGVLGDWYVYETRLNADFQSMTDTPAIWDAMRKRGYSEDQVEKVMRGNWLRVLKDIWGS</sequence>
<dbReference type="SUPFAM" id="SSF51556">
    <property type="entry name" value="Metallo-dependent hydrolases"/>
    <property type="match status" value="1"/>
</dbReference>
<protein>
    <submittedName>
        <fullName evidence="1">Membrane dipeptidase</fullName>
    </submittedName>
</protein>
<proteinExistence type="predicted"/>
<dbReference type="AlphaFoldDB" id="A0A1H4L341"/>
<dbReference type="InterPro" id="IPR008257">
    <property type="entry name" value="Pept_M19"/>
</dbReference>
<dbReference type="PANTHER" id="PTHR10443">
    <property type="entry name" value="MICROSOMAL DIPEPTIDASE"/>
    <property type="match status" value="1"/>
</dbReference>
<dbReference type="InterPro" id="IPR032466">
    <property type="entry name" value="Metal_Hydrolase"/>
</dbReference>
<dbReference type="GO" id="GO:0006508">
    <property type="term" value="P:proteolysis"/>
    <property type="evidence" value="ECO:0007669"/>
    <property type="project" value="InterPro"/>
</dbReference>
<gene>
    <name evidence="1" type="ORF">SAMN05216452_2619</name>
</gene>
<dbReference type="Proteomes" id="UP000199064">
    <property type="component" value="Unassembled WGS sequence"/>
</dbReference>
<name>A0A1H4L341_9HYPH</name>
<dbReference type="Pfam" id="PF01244">
    <property type="entry name" value="Peptidase_M19"/>
    <property type="match status" value="1"/>
</dbReference>
<dbReference type="EMBL" id="FNSL01000001">
    <property type="protein sequence ID" value="SEB65167.1"/>
    <property type="molecule type" value="Genomic_DNA"/>
</dbReference>
<dbReference type="RefSeq" id="WP_090329086.1">
    <property type="nucleotide sequence ID" value="NZ_FNSL01000001.1"/>
</dbReference>
<accession>A0A1H4L341</accession>